<evidence type="ECO:0000259" key="2">
    <source>
        <dbReference type="Pfam" id="PF08241"/>
    </source>
</evidence>
<keyword evidence="4" id="KW-1185">Reference proteome</keyword>
<keyword evidence="3" id="KW-0489">Methyltransferase</keyword>
<dbReference type="GO" id="GO:0008168">
    <property type="term" value="F:methyltransferase activity"/>
    <property type="evidence" value="ECO:0007669"/>
    <property type="project" value="UniProtKB-KW"/>
</dbReference>
<reference evidence="3 4" key="1">
    <citation type="submission" date="2022-11" db="EMBL/GenBank/DDBJ databases">
        <title>The characterization of three novel Bacteroidetes species and genomic analysis of their roles in tidal elemental geochemical cycles.</title>
        <authorList>
            <person name="Ma K."/>
        </authorList>
    </citation>
    <scope>NUCLEOTIDE SEQUENCE [LARGE SCALE GENOMIC DNA]</scope>
    <source>
        <strain evidence="3 4">M17</strain>
    </source>
</reference>
<evidence type="ECO:0000313" key="3">
    <source>
        <dbReference type="EMBL" id="MCX2744813.1"/>
    </source>
</evidence>
<dbReference type="InterPro" id="IPR050447">
    <property type="entry name" value="Erg6_SMT_methyltransf"/>
</dbReference>
<dbReference type="Gene3D" id="3.40.50.150">
    <property type="entry name" value="Vaccinia Virus protein VP39"/>
    <property type="match status" value="1"/>
</dbReference>
<name>A0ABT3RTA4_9BACT</name>
<protein>
    <submittedName>
        <fullName evidence="3">Class I SAM-dependent methyltransferase</fullName>
    </submittedName>
</protein>
<dbReference type="PANTHER" id="PTHR44068">
    <property type="entry name" value="ZGC:194242"/>
    <property type="match status" value="1"/>
</dbReference>
<gene>
    <name evidence="3" type="ORF">OO013_13095</name>
</gene>
<dbReference type="PANTHER" id="PTHR44068:SF11">
    <property type="entry name" value="GERANYL DIPHOSPHATE 2-C-METHYLTRANSFERASE"/>
    <property type="match status" value="1"/>
</dbReference>
<sequence>MKVNYMNEEISSFGNTDIYLLDQILKGRFKKSNKILDVGCGEGRNLTWFLRNAFDVYGIDANPSAIQMLRFYSASQNEKYKDEKERFIIGSAGDLPFAPNQFDVIIHSAVAHFSENKSQFINWWEEALRVLKPNGIFFMRTAVRCFVKESDDNVPFTFIPDYSLIELLVSNHELLEPLKIVEVPSKKREMATIIFKKVSSIA</sequence>
<dbReference type="Proteomes" id="UP001209885">
    <property type="component" value="Unassembled WGS sequence"/>
</dbReference>
<organism evidence="3 4">
    <name type="scientific">Mangrovivirga halotolerans</name>
    <dbReference type="NCBI Taxonomy" id="2993936"/>
    <lineage>
        <taxon>Bacteria</taxon>
        <taxon>Pseudomonadati</taxon>
        <taxon>Bacteroidota</taxon>
        <taxon>Cytophagia</taxon>
        <taxon>Cytophagales</taxon>
        <taxon>Mangrovivirgaceae</taxon>
        <taxon>Mangrovivirga</taxon>
    </lineage>
</organism>
<dbReference type="RefSeq" id="WP_266057306.1">
    <property type="nucleotide sequence ID" value="NZ_JAPFQN010000006.1"/>
</dbReference>
<keyword evidence="1" id="KW-0808">Transferase</keyword>
<dbReference type="Pfam" id="PF08241">
    <property type="entry name" value="Methyltransf_11"/>
    <property type="match status" value="1"/>
</dbReference>
<accession>A0ABT3RTA4</accession>
<dbReference type="EMBL" id="JAPFQN010000006">
    <property type="protein sequence ID" value="MCX2744813.1"/>
    <property type="molecule type" value="Genomic_DNA"/>
</dbReference>
<dbReference type="SUPFAM" id="SSF53335">
    <property type="entry name" value="S-adenosyl-L-methionine-dependent methyltransferases"/>
    <property type="match status" value="1"/>
</dbReference>
<dbReference type="InterPro" id="IPR013216">
    <property type="entry name" value="Methyltransf_11"/>
</dbReference>
<proteinExistence type="predicted"/>
<evidence type="ECO:0000256" key="1">
    <source>
        <dbReference type="ARBA" id="ARBA00022679"/>
    </source>
</evidence>
<dbReference type="GO" id="GO:0032259">
    <property type="term" value="P:methylation"/>
    <property type="evidence" value="ECO:0007669"/>
    <property type="project" value="UniProtKB-KW"/>
</dbReference>
<comment type="caution">
    <text evidence="3">The sequence shown here is derived from an EMBL/GenBank/DDBJ whole genome shotgun (WGS) entry which is preliminary data.</text>
</comment>
<dbReference type="CDD" id="cd02440">
    <property type="entry name" value="AdoMet_MTases"/>
    <property type="match status" value="1"/>
</dbReference>
<feature type="domain" description="Methyltransferase type 11" evidence="2">
    <location>
        <begin position="36"/>
        <end position="138"/>
    </location>
</feature>
<evidence type="ECO:0000313" key="4">
    <source>
        <dbReference type="Proteomes" id="UP001209885"/>
    </source>
</evidence>
<dbReference type="InterPro" id="IPR029063">
    <property type="entry name" value="SAM-dependent_MTases_sf"/>
</dbReference>